<reference evidence="8" key="1">
    <citation type="journal article" date="2019" name="Int. J. Syst. Evol. Microbiol.">
        <title>The Global Catalogue of Microorganisms (GCM) 10K type strain sequencing project: providing services to taxonomists for standard genome sequencing and annotation.</title>
        <authorList>
            <consortium name="The Broad Institute Genomics Platform"/>
            <consortium name="The Broad Institute Genome Sequencing Center for Infectious Disease"/>
            <person name="Wu L."/>
            <person name="Ma J."/>
        </authorList>
    </citation>
    <scope>NUCLEOTIDE SEQUENCE [LARGE SCALE GENOMIC DNA]</scope>
    <source>
        <strain evidence="8">JCM 30234</strain>
    </source>
</reference>
<dbReference type="InterPro" id="IPR015421">
    <property type="entry name" value="PyrdxlP-dep_Trfase_major"/>
</dbReference>
<evidence type="ECO:0000313" key="7">
    <source>
        <dbReference type="EMBL" id="MFC7747196.1"/>
    </source>
</evidence>
<dbReference type="SUPFAM" id="SSF53383">
    <property type="entry name" value="PLP-dependent transferases"/>
    <property type="match status" value="1"/>
</dbReference>
<dbReference type="PANTHER" id="PTHR21152:SF40">
    <property type="entry name" value="ALANINE--GLYOXYLATE AMINOTRANSFERASE"/>
    <property type="match status" value="1"/>
</dbReference>
<dbReference type="EMBL" id="JBHTGR010000016">
    <property type="protein sequence ID" value="MFC7747196.1"/>
    <property type="molecule type" value="Genomic_DNA"/>
</dbReference>
<accession>A0ABW2UTP5</accession>
<dbReference type="InterPro" id="IPR015424">
    <property type="entry name" value="PyrdxlP-dep_Trfase"/>
</dbReference>
<keyword evidence="7" id="KW-0032">Aminotransferase</keyword>
<dbReference type="InterPro" id="IPR000192">
    <property type="entry name" value="Aminotrans_V_dom"/>
</dbReference>
<evidence type="ECO:0000256" key="5">
    <source>
        <dbReference type="RuleBase" id="RU004504"/>
    </source>
</evidence>
<evidence type="ECO:0000256" key="2">
    <source>
        <dbReference type="ARBA" id="ARBA00009236"/>
    </source>
</evidence>
<keyword evidence="3" id="KW-0663">Pyridoxal phosphate</keyword>
<evidence type="ECO:0000256" key="3">
    <source>
        <dbReference type="ARBA" id="ARBA00022898"/>
    </source>
</evidence>
<dbReference type="RefSeq" id="WP_382358713.1">
    <property type="nucleotide sequence ID" value="NZ_JBHTGR010000016.1"/>
</dbReference>
<sequence>MLQDSKLLRTPGPTPIPPSIQRAMNQPMIGHRSGETKELLGRIQPKLKSVFGTEEDVMLMTGSGTSGLEAAVVNLAAEGDEVLVVVTGAFGDRLATICETYHLRTHRLEFTWGQAADPDQIKAFLQQHPHLKAVFLTYCETSTGVLNPVQSISKVVRDQSDALVIVDGVSCIGGVTTQMDAWGIDLLVTGSQKALMLPPGLTFIAASQRAWHTIEANKQARFYLDLRQYREQLASHATPFTPGLSLLFGLEASLTLMEEEGLNRVYERHETMAKMLRAAMKALDVPLLTKDQDASPTVTAIQPKDVNAESLRAQVKQKFGLELAGGQQHLKNKLIRVGHMGYCAPKDILQMAGLLELGLQLVGKSVVLGSGVAAAQEIYLQRERELA</sequence>
<dbReference type="Proteomes" id="UP001596620">
    <property type="component" value="Unassembled WGS sequence"/>
</dbReference>
<comment type="caution">
    <text evidence="7">The sequence shown here is derived from an EMBL/GenBank/DDBJ whole genome shotgun (WGS) entry which is preliminary data.</text>
</comment>
<comment type="cofactor">
    <cofactor evidence="1 5">
        <name>pyridoxal 5'-phosphate</name>
        <dbReference type="ChEBI" id="CHEBI:597326"/>
    </cofactor>
</comment>
<dbReference type="PIRSF" id="PIRSF000524">
    <property type="entry name" value="SPT"/>
    <property type="match status" value="1"/>
</dbReference>
<evidence type="ECO:0000256" key="4">
    <source>
        <dbReference type="RuleBase" id="RU004075"/>
    </source>
</evidence>
<keyword evidence="7" id="KW-0808">Transferase</keyword>
<feature type="domain" description="Aminotransferase class V" evidence="6">
    <location>
        <begin position="28"/>
        <end position="329"/>
    </location>
</feature>
<proteinExistence type="inferred from homology"/>
<dbReference type="GO" id="GO:0008483">
    <property type="term" value="F:transaminase activity"/>
    <property type="evidence" value="ECO:0007669"/>
    <property type="project" value="UniProtKB-KW"/>
</dbReference>
<organism evidence="7 8">
    <name type="scientific">Lentibacillus kimchii</name>
    <dbReference type="NCBI Taxonomy" id="1542911"/>
    <lineage>
        <taxon>Bacteria</taxon>
        <taxon>Bacillati</taxon>
        <taxon>Bacillota</taxon>
        <taxon>Bacilli</taxon>
        <taxon>Bacillales</taxon>
        <taxon>Bacillaceae</taxon>
        <taxon>Lentibacillus</taxon>
    </lineage>
</organism>
<comment type="similarity">
    <text evidence="2 4">Belongs to the class-V pyridoxal-phosphate-dependent aminotransferase family.</text>
</comment>
<dbReference type="Pfam" id="PF00266">
    <property type="entry name" value="Aminotran_5"/>
    <property type="match status" value="1"/>
</dbReference>
<evidence type="ECO:0000259" key="6">
    <source>
        <dbReference type="Pfam" id="PF00266"/>
    </source>
</evidence>
<name>A0ABW2UTP5_9BACI</name>
<dbReference type="InterPro" id="IPR020578">
    <property type="entry name" value="Aminotrans_V_PyrdxlP_BS"/>
</dbReference>
<protein>
    <submittedName>
        <fullName evidence="7">Pyridoxal-phosphate-dependent aminotransferase family protein</fullName>
    </submittedName>
</protein>
<keyword evidence="8" id="KW-1185">Reference proteome</keyword>
<dbReference type="InterPro" id="IPR024169">
    <property type="entry name" value="SP_NH2Trfase/AEP_transaminase"/>
</dbReference>
<gene>
    <name evidence="7" type="ORF">ACFQU8_08090</name>
</gene>
<dbReference type="PROSITE" id="PS00595">
    <property type="entry name" value="AA_TRANSFER_CLASS_5"/>
    <property type="match status" value="1"/>
</dbReference>
<dbReference type="Gene3D" id="3.90.1150.10">
    <property type="entry name" value="Aspartate Aminotransferase, domain 1"/>
    <property type="match status" value="1"/>
</dbReference>
<dbReference type="PANTHER" id="PTHR21152">
    <property type="entry name" value="AMINOTRANSFERASE CLASS V"/>
    <property type="match status" value="1"/>
</dbReference>
<evidence type="ECO:0000256" key="1">
    <source>
        <dbReference type="ARBA" id="ARBA00001933"/>
    </source>
</evidence>
<evidence type="ECO:0000313" key="8">
    <source>
        <dbReference type="Proteomes" id="UP001596620"/>
    </source>
</evidence>
<dbReference type="Gene3D" id="3.40.640.10">
    <property type="entry name" value="Type I PLP-dependent aspartate aminotransferase-like (Major domain)"/>
    <property type="match status" value="1"/>
</dbReference>
<dbReference type="InterPro" id="IPR015422">
    <property type="entry name" value="PyrdxlP-dep_Trfase_small"/>
</dbReference>